<protein>
    <submittedName>
        <fullName evidence="2">Uncharacterized protein</fullName>
    </submittedName>
</protein>
<comment type="caution">
    <text evidence="2">The sequence shown here is derived from an EMBL/GenBank/DDBJ whole genome shotgun (WGS) entry which is preliminary data.</text>
</comment>
<feature type="chain" id="PRO_5045086199" evidence="1">
    <location>
        <begin position="23"/>
        <end position="280"/>
    </location>
</feature>
<gene>
    <name evidence="2" type="ORF">GCM10023092_01710</name>
</gene>
<name>A0ABP8MDD5_9BACT</name>
<keyword evidence="3" id="KW-1185">Reference proteome</keyword>
<evidence type="ECO:0000313" key="2">
    <source>
        <dbReference type="EMBL" id="GAA4448714.1"/>
    </source>
</evidence>
<dbReference type="Proteomes" id="UP001501410">
    <property type="component" value="Unassembled WGS sequence"/>
</dbReference>
<reference evidence="3" key="1">
    <citation type="journal article" date="2019" name="Int. J. Syst. Evol. Microbiol.">
        <title>The Global Catalogue of Microorganisms (GCM) 10K type strain sequencing project: providing services to taxonomists for standard genome sequencing and annotation.</title>
        <authorList>
            <consortium name="The Broad Institute Genomics Platform"/>
            <consortium name="The Broad Institute Genome Sequencing Center for Infectious Disease"/>
            <person name="Wu L."/>
            <person name="Ma J."/>
        </authorList>
    </citation>
    <scope>NUCLEOTIDE SEQUENCE [LARGE SCALE GENOMIC DNA]</scope>
    <source>
        <strain evidence="3">JCM 31921</strain>
    </source>
</reference>
<dbReference type="EMBL" id="BAABEZ010000001">
    <property type="protein sequence ID" value="GAA4448714.1"/>
    <property type="molecule type" value="Genomic_DNA"/>
</dbReference>
<accession>A0ABP8MDD5</accession>
<evidence type="ECO:0000313" key="3">
    <source>
        <dbReference type="Proteomes" id="UP001501410"/>
    </source>
</evidence>
<sequence>MLNRKRNILLSGLLALCLSAAAQQPERKVIVDNGRFFYFTVDEETQLAHMHSADTKRRFAEADDLLIPAGRSTEDPQNPLCFSLRGDQLITINWILNSNNSRYDAIRKIDLRNWRKSRPDWDIAAWAEASFVQPVIAPNEPWEQLLRDNNVLTGTYFDLNAPDSNHLIMTVCNNRQLRVCRWDGLKWSVAAPIPCPFDTCFSVIYNNGSVALVDAYGSAYRYDAKRNQLKKLRKSTATTVVLVEDHDSGKTYLIPAQSLNSTNPRSFESVMQESAQEITF</sequence>
<keyword evidence="1" id="KW-0732">Signal</keyword>
<proteinExistence type="predicted"/>
<organism evidence="2 3">
    <name type="scientific">Rurimicrobium arvi</name>
    <dbReference type="NCBI Taxonomy" id="2049916"/>
    <lineage>
        <taxon>Bacteria</taxon>
        <taxon>Pseudomonadati</taxon>
        <taxon>Bacteroidota</taxon>
        <taxon>Chitinophagia</taxon>
        <taxon>Chitinophagales</taxon>
        <taxon>Chitinophagaceae</taxon>
        <taxon>Rurimicrobium</taxon>
    </lineage>
</organism>
<dbReference type="RefSeq" id="WP_344821711.1">
    <property type="nucleotide sequence ID" value="NZ_BAABEZ010000001.1"/>
</dbReference>
<feature type="signal peptide" evidence="1">
    <location>
        <begin position="1"/>
        <end position="22"/>
    </location>
</feature>
<evidence type="ECO:0000256" key="1">
    <source>
        <dbReference type="SAM" id="SignalP"/>
    </source>
</evidence>
<dbReference type="SUPFAM" id="SSF75011">
    <property type="entry name" value="3-carboxy-cis,cis-mucoante lactonizing enzyme"/>
    <property type="match status" value="1"/>
</dbReference>